<comment type="caution">
    <text evidence="1">The sequence shown here is derived from an EMBL/GenBank/DDBJ whole genome shotgun (WGS) entry which is preliminary data.</text>
</comment>
<keyword evidence="2" id="KW-1185">Reference proteome</keyword>
<reference evidence="1" key="1">
    <citation type="submission" date="2021-06" db="EMBL/GenBank/DDBJ databases">
        <authorList>
            <person name="Kallberg Y."/>
            <person name="Tangrot J."/>
            <person name="Rosling A."/>
        </authorList>
    </citation>
    <scope>NUCLEOTIDE SEQUENCE</scope>
    <source>
        <strain evidence="1">MA461A</strain>
    </source>
</reference>
<protein>
    <submittedName>
        <fullName evidence="1">14658_t:CDS:1</fullName>
    </submittedName>
</protein>
<proteinExistence type="predicted"/>
<evidence type="ECO:0000313" key="1">
    <source>
        <dbReference type="EMBL" id="CAG8652915.1"/>
    </source>
</evidence>
<sequence>MLSIESKKTLLEVEKLLDEYNSQTESSQAKKESVCDVKIKINGKEMKCGKIFKYLSRWSTSNMNSHLADEHDIAMKVHYSTNIDIDEYDYNNEGRQEISNYDSESESSDNENENDISFDTQKNQSENQLENDPELT</sequence>
<accession>A0ACA9NG84</accession>
<name>A0ACA9NG84_9GLOM</name>
<feature type="non-terminal residue" evidence="1">
    <location>
        <position position="136"/>
    </location>
</feature>
<gene>
    <name evidence="1" type="ORF">RPERSI_LOCUS7955</name>
</gene>
<evidence type="ECO:0000313" key="2">
    <source>
        <dbReference type="Proteomes" id="UP000789920"/>
    </source>
</evidence>
<organism evidence="1 2">
    <name type="scientific">Racocetra persica</name>
    <dbReference type="NCBI Taxonomy" id="160502"/>
    <lineage>
        <taxon>Eukaryota</taxon>
        <taxon>Fungi</taxon>
        <taxon>Fungi incertae sedis</taxon>
        <taxon>Mucoromycota</taxon>
        <taxon>Glomeromycotina</taxon>
        <taxon>Glomeromycetes</taxon>
        <taxon>Diversisporales</taxon>
        <taxon>Gigasporaceae</taxon>
        <taxon>Racocetra</taxon>
    </lineage>
</organism>
<dbReference type="EMBL" id="CAJVQC010013949">
    <property type="protein sequence ID" value="CAG8652915.1"/>
    <property type="molecule type" value="Genomic_DNA"/>
</dbReference>
<dbReference type="Proteomes" id="UP000789920">
    <property type="component" value="Unassembled WGS sequence"/>
</dbReference>